<protein>
    <recommendedName>
        <fullName evidence="9">Glucose receptor Git3 N-terminal domain-containing protein</fullName>
    </recommendedName>
</protein>
<feature type="compositionally biased region" description="Polar residues" evidence="5">
    <location>
        <begin position="353"/>
        <end position="363"/>
    </location>
</feature>
<dbReference type="AlphaFoldDB" id="A0A8H7HQY5"/>
<comment type="caution">
    <text evidence="7">The sequence shown here is derived from an EMBL/GenBank/DDBJ whole genome shotgun (WGS) entry which is preliminary data.</text>
</comment>
<keyword evidence="3 6" id="KW-1133">Transmembrane helix</keyword>
<feature type="transmembrane region" description="Helical" evidence="6">
    <location>
        <begin position="287"/>
        <end position="311"/>
    </location>
</feature>
<evidence type="ECO:0008006" key="9">
    <source>
        <dbReference type="Google" id="ProtNLM"/>
    </source>
</evidence>
<evidence type="ECO:0000256" key="3">
    <source>
        <dbReference type="ARBA" id="ARBA00022989"/>
    </source>
</evidence>
<keyword evidence="2 6" id="KW-0812">Transmembrane</keyword>
<dbReference type="Proteomes" id="UP000602905">
    <property type="component" value="Unassembled WGS sequence"/>
</dbReference>
<organism evidence="7 8">
    <name type="scientific">Rhizoctonia solani</name>
    <dbReference type="NCBI Taxonomy" id="456999"/>
    <lineage>
        <taxon>Eukaryota</taxon>
        <taxon>Fungi</taxon>
        <taxon>Dikarya</taxon>
        <taxon>Basidiomycota</taxon>
        <taxon>Agaricomycotina</taxon>
        <taxon>Agaricomycetes</taxon>
        <taxon>Cantharellales</taxon>
        <taxon>Ceratobasidiaceae</taxon>
        <taxon>Rhizoctonia</taxon>
    </lineage>
</organism>
<feature type="region of interest" description="Disordered" evidence="5">
    <location>
        <begin position="335"/>
        <end position="383"/>
    </location>
</feature>
<feature type="transmembrane region" description="Helical" evidence="6">
    <location>
        <begin position="91"/>
        <end position="111"/>
    </location>
</feature>
<reference evidence="7" key="1">
    <citation type="submission" date="2020-09" db="EMBL/GenBank/DDBJ databases">
        <title>Comparative genome analyses of four rice-infecting Rhizoctonia solani isolates reveal extensive enrichment of homogalacturonan modification genes.</title>
        <authorList>
            <person name="Lee D.-Y."/>
            <person name="Jeon J."/>
            <person name="Kim K.-T."/>
            <person name="Cheong K."/>
            <person name="Song H."/>
            <person name="Choi G."/>
            <person name="Ko J."/>
            <person name="Opiyo S.O."/>
            <person name="Zuo S."/>
            <person name="Madhav S."/>
            <person name="Lee Y.-H."/>
            <person name="Wang G.-L."/>
        </authorList>
    </citation>
    <scope>NUCLEOTIDE SEQUENCE</scope>
    <source>
        <strain evidence="7">AG1-IA WGL</strain>
    </source>
</reference>
<dbReference type="GO" id="GO:0004930">
    <property type="term" value="F:G protein-coupled receptor activity"/>
    <property type="evidence" value="ECO:0007669"/>
    <property type="project" value="TreeGrafter"/>
</dbReference>
<name>A0A8H7HQY5_9AGAM</name>
<dbReference type="GO" id="GO:0005886">
    <property type="term" value="C:plasma membrane"/>
    <property type="evidence" value="ECO:0007669"/>
    <property type="project" value="TreeGrafter"/>
</dbReference>
<feature type="transmembrane region" description="Helical" evidence="6">
    <location>
        <begin position="255"/>
        <end position="275"/>
    </location>
</feature>
<keyword evidence="4 6" id="KW-0472">Membrane</keyword>
<feature type="compositionally biased region" description="Low complexity" evidence="5">
    <location>
        <begin position="340"/>
        <end position="351"/>
    </location>
</feature>
<dbReference type="EMBL" id="JACYCD010000053">
    <property type="protein sequence ID" value="KAF8705288.1"/>
    <property type="molecule type" value="Genomic_DNA"/>
</dbReference>
<dbReference type="Gene3D" id="1.20.1070.10">
    <property type="entry name" value="Rhodopsin 7-helix transmembrane proteins"/>
    <property type="match status" value="1"/>
</dbReference>
<evidence type="ECO:0000256" key="1">
    <source>
        <dbReference type="ARBA" id="ARBA00004141"/>
    </source>
</evidence>
<evidence type="ECO:0000313" key="8">
    <source>
        <dbReference type="Proteomes" id="UP000602905"/>
    </source>
</evidence>
<gene>
    <name evidence="7" type="ORF">RHS03_05308</name>
</gene>
<dbReference type="PANTHER" id="PTHR23112:SF37">
    <property type="entry name" value="G PROTEIN-COUPLED RECEPTOR GPR1"/>
    <property type="match status" value="1"/>
</dbReference>
<evidence type="ECO:0000256" key="5">
    <source>
        <dbReference type="SAM" id="MobiDB-lite"/>
    </source>
</evidence>
<evidence type="ECO:0000256" key="4">
    <source>
        <dbReference type="ARBA" id="ARBA00023136"/>
    </source>
</evidence>
<evidence type="ECO:0000313" key="7">
    <source>
        <dbReference type="EMBL" id="KAF8705288.1"/>
    </source>
</evidence>
<sequence length="383" mass="42578">MPWNASQLVLRLTKGPIDCTEDNVDVFNDIQENVSCHVCLSTGAVVGLAFHAQTGLISLVALLALLYIVARNYIRNHRKPPPGPWRLFRGNVDILMLNLIVADIIMSLGAISDIRWAYDRQVYCGSFCDAQGIVQTLGETAAALSTLAVAIYTFIAVNSRRPPYDAPGPGGEEDVHYAYTPTPWWCWINSKYLPERIVAEYLWLWIAGIFSIGLYIPAYYIVRNQQNMFREPAPDADRRSVASTIDETNEAVKMLWYPLAYTLCVLPLSIMRWAAFANPDLLNRSQVMPATMVFSSIFNLMGLINVLLIYWTRPAILLIGSDGTLPHTDPRYTLSKEEVSPNSSLQSLPPNGNIGQDSHQASSRRGDNGFGGENVSLPREPVA</sequence>
<feature type="non-terminal residue" evidence="7">
    <location>
        <position position="383"/>
    </location>
</feature>
<feature type="transmembrane region" description="Helical" evidence="6">
    <location>
        <begin position="202"/>
        <end position="222"/>
    </location>
</feature>
<evidence type="ECO:0000256" key="2">
    <source>
        <dbReference type="ARBA" id="ARBA00022692"/>
    </source>
</evidence>
<dbReference type="OrthoDB" id="100006at2759"/>
<comment type="subcellular location">
    <subcellularLocation>
        <location evidence="1">Membrane</location>
        <topology evidence="1">Multi-pass membrane protein</topology>
    </subcellularLocation>
</comment>
<dbReference type="GO" id="GO:0007189">
    <property type="term" value="P:adenylate cyclase-activating G protein-coupled receptor signaling pathway"/>
    <property type="evidence" value="ECO:0007669"/>
    <property type="project" value="TreeGrafter"/>
</dbReference>
<dbReference type="SUPFAM" id="SSF81321">
    <property type="entry name" value="Family A G protein-coupled receptor-like"/>
    <property type="match status" value="1"/>
</dbReference>
<feature type="transmembrane region" description="Helical" evidence="6">
    <location>
        <begin position="50"/>
        <end position="70"/>
    </location>
</feature>
<evidence type="ECO:0000256" key="6">
    <source>
        <dbReference type="SAM" id="Phobius"/>
    </source>
</evidence>
<dbReference type="PANTHER" id="PTHR23112">
    <property type="entry name" value="G PROTEIN-COUPLED RECEPTOR 157-RELATED"/>
    <property type="match status" value="1"/>
</dbReference>
<proteinExistence type="predicted"/>
<accession>A0A8H7HQY5</accession>